<sequence length="59" mass="7025">MRSTHRSKFAKMIIINKERGTTYCKNDTTIRWIILSTLSFYIQVCTSKTEHSFKFYAMP</sequence>
<evidence type="ECO:0000313" key="1">
    <source>
        <dbReference type="EMBL" id="CDW42614.1"/>
    </source>
</evidence>
<reference evidence="1" key="1">
    <citation type="submission" date="2014-05" db="EMBL/GenBank/DDBJ databases">
        <authorList>
            <person name="Chronopoulou M."/>
        </authorList>
    </citation>
    <scope>NUCLEOTIDE SEQUENCE</scope>
    <source>
        <tissue evidence="1">Whole organism</tissue>
    </source>
</reference>
<protein>
    <submittedName>
        <fullName evidence="1">Uncharacterized protein</fullName>
    </submittedName>
</protein>
<proteinExistence type="predicted"/>
<accession>A0A0K2UWI2</accession>
<organism evidence="1">
    <name type="scientific">Lepeophtheirus salmonis</name>
    <name type="common">Salmon louse</name>
    <name type="synonym">Caligus salmonis</name>
    <dbReference type="NCBI Taxonomy" id="72036"/>
    <lineage>
        <taxon>Eukaryota</taxon>
        <taxon>Metazoa</taxon>
        <taxon>Ecdysozoa</taxon>
        <taxon>Arthropoda</taxon>
        <taxon>Crustacea</taxon>
        <taxon>Multicrustacea</taxon>
        <taxon>Hexanauplia</taxon>
        <taxon>Copepoda</taxon>
        <taxon>Siphonostomatoida</taxon>
        <taxon>Caligidae</taxon>
        <taxon>Lepeophtheirus</taxon>
    </lineage>
</organism>
<name>A0A0K2UWI2_LEPSM</name>
<dbReference type="AlphaFoldDB" id="A0A0K2UWI2"/>
<dbReference type="EMBL" id="HACA01025253">
    <property type="protein sequence ID" value="CDW42614.1"/>
    <property type="molecule type" value="Transcribed_RNA"/>
</dbReference>